<dbReference type="InterPro" id="IPR050830">
    <property type="entry name" value="Fungal_FAS"/>
</dbReference>
<dbReference type="Pfam" id="PF02801">
    <property type="entry name" value="Ketoacyl-synt_C"/>
    <property type="match status" value="1"/>
</dbReference>
<dbReference type="GO" id="GO:0004316">
    <property type="term" value="F:3-oxoacyl-[acyl-carrier-protein] reductase (NADPH) activity"/>
    <property type="evidence" value="ECO:0007669"/>
    <property type="project" value="UniProtKB-EC"/>
</dbReference>
<dbReference type="EC" id="1.1.1.100" evidence="18"/>
<evidence type="ECO:0000256" key="6">
    <source>
        <dbReference type="ARBA" id="ARBA00022723"/>
    </source>
</evidence>
<gene>
    <name evidence="26" type="ORF">B9G98_02821</name>
</gene>
<keyword evidence="2 18" id="KW-0596">Phosphopantetheine</keyword>
<evidence type="ECO:0000256" key="12">
    <source>
        <dbReference type="ARBA" id="ARBA00023098"/>
    </source>
</evidence>
<feature type="binding site" evidence="21">
    <location>
        <position position="1678"/>
    </location>
    <ligand>
        <name>Mg(2+)</name>
        <dbReference type="ChEBI" id="CHEBI:18420"/>
    </ligand>
</feature>
<dbReference type="EC" id="2.3.1.86" evidence="18"/>
<dbReference type="InterPro" id="IPR014030">
    <property type="entry name" value="Ketoacyl_synth_N"/>
</dbReference>
<evidence type="ECO:0000256" key="7">
    <source>
        <dbReference type="ARBA" id="ARBA00022832"/>
    </source>
</evidence>
<dbReference type="Gene3D" id="3.90.470.20">
    <property type="entry name" value="4'-phosphopantetheinyl transferase domain"/>
    <property type="match status" value="1"/>
</dbReference>
<dbReference type="Gene3D" id="3.40.50.720">
    <property type="entry name" value="NAD(P)-binding Rossmann-like Domain"/>
    <property type="match status" value="1"/>
</dbReference>
<keyword evidence="27" id="KW-1185">Reference proteome</keyword>
<dbReference type="CDD" id="cd08950">
    <property type="entry name" value="KR_fFAS_SDR_c_like"/>
    <property type="match status" value="1"/>
</dbReference>
<evidence type="ECO:0000259" key="24">
    <source>
        <dbReference type="PROSITE" id="PS50075"/>
    </source>
</evidence>
<evidence type="ECO:0000256" key="15">
    <source>
        <dbReference type="ARBA" id="ARBA00048237"/>
    </source>
</evidence>
<feature type="binding site" evidence="20">
    <location>
        <begin position="1722"/>
        <end position="1738"/>
    </location>
    <ligand>
        <name>acetyl-CoA</name>
        <dbReference type="ChEBI" id="CHEBI:57288"/>
    </ligand>
</feature>
<dbReference type="InterPro" id="IPR018201">
    <property type="entry name" value="Ketoacyl_synth_AS"/>
</dbReference>
<dbReference type="FunFam" id="3.90.25.70:FF:000001">
    <property type="entry name" value="Fatty acid synthase subunit alpha"/>
    <property type="match status" value="1"/>
</dbReference>
<dbReference type="InterPro" id="IPR004568">
    <property type="entry name" value="Ppantetheine-prot_Trfase_dom"/>
</dbReference>
<keyword evidence="3" id="KW-0444">Lipid biosynthesis</keyword>
<keyword evidence="9" id="KW-0521">NADP</keyword>
<dbReference type="FunFam" id="3.40.50.720:FF:000168">
    <property type="entry name" value="Fatty acid synthase subunit alpha"/>
    <property type="match status" value="1"/>
</dbReference>
<evidence type="ECO:0000256" key="4">
    <source>
        <dbReference type="ARBA" id="ARBA00022553"/>
    </source>
</evidence>
<proteinExistence type="inferred from homology"/>
<evidence type="ECO:0000256" key="1">
    <source>
        <dbReference type="ARBA" id="ARBA00007485"/>
    </source>
</evidence>
<reference evidence="26 27" key="1">
    <citation type="submission" date="2017-04" db="EMBL/GenBank/DDBJ databases">
        <title>Genome sequencing of [Candida] sorbophila.</title>
        <authorList>
            <person name="Ahn J.O."/>
        </authorList>
    </citation>
    <scope>NUCLEOTIDE SEQUENCE [LARGE SCALE GENOMIC DNA]</scope>
    <source>
        <strain evidence="26 27">DS02</strain>
    </source>
</reference>
<dbReference type="InterPro" id="IPR040899">
    <property type="entry name" value="Fas_alpha_ACP"/>
</dbReference>
<dbReference type="InterPro" id="IPR047224">
    <property type="entry name" value="FAS_alpha_su_C"/>
</dbReference>
<dbReference type="FunFam" id="3.90.470.20:FF:000005">
    <property type="entry name" value="Fatty acid synthase alpha subunit FasA"/>
    <property type="match status" value="1"/>
</dbReference>
<feature type="region of interest" description="Disordered" evidence="23">
    <location>
        <begin position="1286"/>
        <end position="1307"/>
    </location>
</feature>
<keyword evidence="5 18" id="KW-0808">Transferase</keyword>
<dbReference type="InterPro" id="IPR037143">
    <property type="entry name" value="4-PPantetheinyl_Trfase_dom_sf"/>
</dbReference>
<dbReference type="RefSeq" id="XP_024665146.1">
    <property type="nucleotide sequence ID" value="XM_024809378.1"/>
</dbReference>
<evidence type="ECO:0000256" key="20">
    <source>
        <dbReference type="PIRSR" id="PIRSR000454-2"/>
    </source>
</evidence>
<evidence type="ECO:0000259" key="25">
    <source>
        <dbReference type="PROSITE" id="PS52004"/>
    </source>
</evidence>
<evidence type="ECO:0000256" key="13">
    <source>
        <dbReference type="ARBA" id="ARBA00023160"/>
    </source>
</evidence>
<feature type="binding site" evidence="20">
    <location>
        <begin position="1677"/>
        <end position="1679"/>
    </location>
    <ligand>
        <name>acetyl-CoA</name>
        <dbReference type="ChEBI" id="CHEBI:57288"/>
    </ligand>
</feature>
<evidence type="ECO:0000256" key="2">
    <source>
        <dbReference type="ARBA" id="ARBA00022450"/>
    </source>
</evidence>
<keyword evidence="12" id="KW-0443">Lipid metabolism</keyword>
<protein>
    <recommendedName>
        <fullName evidence="18">Fatty acid synthase subunit alpha</fullName>
        <ecNumber evidence="18">2.3.1.86</ecNumber>
    </recommendedName>
    <domain>
        <recommendedName>
            <fullName evidence="18">3-oxoacyl-[acyl-carrier-protein] reductase</fullName>
            <ecNumber evidence="18">1.1.1.100</ecNumber>
        </recommendedName>
    </domain>
    <domain>
        <recommendedName>
            <fullName evidence="18">3-oxoacyl-[acyl-carrier-protein] synthase</fullName>
            <ecNumber evidence="18">2.3.1.41</ecNumber>
        </recommendedName>
    </domain>
</protein>
<dbReference type="CDD" id="cd00828">
    <property type="entry name" value="elong_cond_enzymes"/>
    <property type="match status" value="1"/>
</dbReference>
<dbReference type="GO" id="GO:0004312">
    <property type="term" value="F:fatty acid synthase activity"/>
    <property type="evidence" value="ECO:0007669"/>
    <property type="project" value="InterPro"/>
</dbReference>
<evidence type="ECO:0000256" key="3">
    <source>
        <dbReference type="ARBA" id="ARBA00022516"/>
    </source>
</evidence>
<feature type="binding site" evidence="21">
    <location>
        <position position="1677"/>
    </location>
    <ligand>
        <name>Mg(2+)</name>
        <dbReference type="ChEBI" id="CHEBI:18420"/>
    </ligand>
</feature>
<organism evidence="26 27">
    <name type="scientific">Wickerhamiella sorbophila</name>
    <dbReference type="NCBI Taxonomy" id="45607"/>
    <lineage>
        <taxon>Eukaryota</taxon>
        <taxon>Fungi</taxon>
        <taxon>Dikarya</taxon>
        <taxon>Ascomycota</taxon>
        <taxon>Saccharomycotina</taxon>
        <taxon>Dipodascomycetes</taxon>
        <taxon>Dipodascales</taxon>
        <taxon>Trichomonascaceae</taxon>
        <taxon>Wickerhamiella</taxon>
    </lineage>
</organism>
<feature type="active site" description="For beta-ketoacyl synthase activity" evidence="19">
    <location>
        <position position="1238"/>
    </location>
</feature>
<dbReference type="PIRSF" id="PIRSF000454">
    <property type="entry name" value="FAS_yeast_alpha"/>
    <property type="match status" value="1"/>
</dbReference>
<comment type="similarity">
    <text evidence="1 18">Belongs to the thiolase-like superfamily. Fungal fatty acid synthetase subunit alpha family.</text>
</comment>
<sequence length="1790" mass="196040">MKPQVEQELAHVLLTELLAYQFASPVRWIETQDVLLGDFKAERLVEVGPSATLAGMAERTLKANYQGFDAALSLERQVLCYAKDGKEIYYEYEPEPESAAPEPAAAPAPVAAAPVATAAPTAAAASAAPAAAVDDVPLKAIQVLHALVAHKIRKPLDQVPTSKAIKDMVGGKSTVQNEILGDLAKEFSASPEKAEEVPLAELAEQLGDNFSGKLGKHTTSLISKFIASKMPGGFAITSVRKYLQTQWGLGSGRQDAVLLIALTKEPSNRLSSEADAKEFLDAAAQAYATAEGISLSSGAAAGAGQATGGVDPAVSAAAIEEITKDQKYLARQQLEIYARYLQTDLRDGQKQFTAQKEATALLQKELDLWLTEHGEFYAEGIQPIFSPLKSRIYDSYWNWARQECFRMLFDIVWGRLDTVDREIVARCISIMNRANPTLIDYMVYYIENVPTERGPTFELAKDLAQQLMENCKEVLGTDPVFKDVQYPTGPKTTVNEKGGIEYQEVPRPACRKLEQYVLQMAAGDELTRDTEGPQAQLEQIYAQIGQSADVKAAFELLKSRIASNEPLAKGMRPDIIPFLHLKERVGEGWKYSRSLTTDYLNTLEKSAREGVTFANKMVLITGAGRGSIGVKILEGLLAGGAKVAVTTSRFSKETTDYYQDIYARTGSAGSSLVVVPFNQASQTDVKALIDYIYSPSGLGWDLDAIIPFAAIPEGGMEIDGIESKSELAHRLMLTNLLRLLGQVKLHKEANNAVTRPAQVILPLSPNHGTFGGDGLYSESKLALETLFNRWSSESWGSYLTICGAVIGWTRGTGLMSQNNIVAEGIEKLGVRTFSQQEMAFNILGLLTPTIVNLCQKSPVFADLNGGMQFIPELKSYMATLRKELIDTAELRRAVAIETSLEHKVVNGPKADSPFQKEFVKPRSNLKFEFPSLKPVDQLPNPKLKGLIDLDKVAVVTGFAEVGPWGNSRTRWEMEAHGEFSIEGAIEMAWIMGLIKYHNGPIKGKSYTGWVDAKTGEPVEEMDIKAKYEPYILEHSGIRLIEPDLLDFDPNKKQFLQEVIVAHDLEPFEASKELAEQFQLEQGDNVEVFPVLESDQYTVRFLKGARIWVPKALQFNRLVAGQIPTGWDARRYGIPDDIIEQVDPISLYALVSTVEALLAAGITDPYEFYKYVHVSEIGNASGSGMGGMTALRKMFKDRFMDKSVQNDILQESFINTMSAWINMLLISSSGPIKTPVGACATAVESLDTGVELIRSGAARVVIVGGYDDLREEGIQEFGNMNATSNSLTELEHGRTPREMSRPTTTTRSGFMEAHGSGIQILMSGQLAVDMGVPIYGIVALTATATDKIGRSVPAPGKGIMTVAREAVGSVQSPLLDINYRIRQLDARRRQIAAWAEEEKSIIDSMELSAAEYATRLEQVSQDSLRQLKEAQHTWGTDFYNRDPRIAPLRGALAVWGMTIDDIGIASFHGTSTKANDKNESAAIHNMLSHLGRTKGNPVLGIFQKYLTGHPKGAAGAWMLNGVMQALNSGLVPGNRNADNVDSVLEEFDHIVFPSVTLETYGIKAGTVTSFGFGQKGAIALVIHPDYLFSVLEPHDYQEYSAKVAARHDKTYRYLHDAMSNNTMFRAKDKSPYTAEQEQIVYLNPEARVDDEFKYSSLSVESTTSKMLKSVTDETVGVDVELISAVNIENETFLNRNFTEEEQKYCRAAPDVKASFAGTWSAKEAVFKCLRTEGKGAGAPLKEIEIIRTKSGPTVRLVGDAERAAKGRSIQVSISHNDIQAVAVAVAGKSTK</sequence>
<dbReference type="STRING" id="45607.A0A2T0FJN7"/>
<evidence type="ECO:0000256" key="23">
    <source>
        <dbReference type="SAM" id="MobiDB-lite"/>
    </source>
</evidence>
<dbReference type="OrthoDB" id="4251012at2759"/>
<dbReference type="PROSITE" id="PS50075">
    <property type="entry name" value="CARRIER"/>
    <property type="match status" value="1"/>
</dbReference>
<dbReference type="PANTHER" id="PTHR10982">
    <property type="entry name" value="MALONYL COA-ACYL CARRIER PROTEIN TRANSACYLASE"/>
    <property type="match status" value="1"/>
</dbReference>
<dbReference type="Gene3D" id="3.30.70.2490">
    <property type="match status" value="1"/>
</dbReference>
<comment type="catalytic activity">
    <reaction evidence="16 18">
        <text>a (3R)-hydroxyacyl-[ACP] + NADP(+) = a 3-oxoacyl-[ACP] + NADPH + H(+)</text>
        <dbReference type="Rhea" id="RHEA:17397"/>
        <dbReference type="Rhea" id="RHEA-COMP:9916"/>
        <dbReference type="Rhea" id="RHEA-COMP:9945"/>
        <dbReference type="ChEBI" id="CHEBI:15378"/>
        <dbReference type="ChEBI" id="CHEBI:57783"/>
        <dbReference type="ChEBI" id="CHEBI:58349"/>
        <dbReference type="ChEBI" id="CHEBI:78776"/>
        <dbReference type="ChEBI" id="CHEBI:78827"/>
        <dbReference type="EC" id="1.1.1.100"/>
    </reaction>
</comment>
<dbReference type="Gene3D" id="3.90.25.70">
    <property type="match status" value="1"/>
</dbReference>
<evidence type="ECO:0000256" key="22">
    <source>
        <dbReference type="PIRSR" id="PIRSR000454-4"/>
    </source>
</evidence>
<dbReference type="InterPro" id="IPR020841">
    <property type="entry name" value="PKS_Beta-ketoAc_synthase_dom"/>
</dbReference>
<feature type="modified residue" description="O-(pantetheine 4'-phosphoryl)serine" evidence="22">
    <location>
        <position position="173"/>
    </location>
</feature>
<dbReference type="EMBL" id="NDIQ01000021">
    <property type="protein sequence ID" value="PRT55201.1"/>
    <property type="molecule type" value="Genomic_DNA"/>
</dbReference>
<dbReference type="Gene3D" id="3.40.47.10">
    <property type="match status" value="1"/>
</dbReference>
<name>A0A2T0FJN7_9ASCO</name>
<keyword evidence="6 21" id="KW-0479">Metal-binding</keyword>
<evidence type="ECO:0000256" key="9">
    <source>
        <dbReference type="ARBA" id="ARBA00022857"/>
    </source>
</evidence>
<keyword evidence="7" id="KW-0276">Fatty acid metabolism</keyword>
<evidence type="ECO:0000256" key="5">
    <source>
        <dbReference type="ARBA" id="ARBA00022679"/>
    </source>
</evidence>
<dbReference type="GO" id="GO:0008897">
    <property type="term" value="F:holo-[acyl-carrier-protein] synthase activity"/>
    <property type="evidence" value="ECO:0007669"/>
    <property type="project" value="InterPro"/>
</dbReference>
<feature type="binding site" evidence="20">
    <location>
        <begin position="1746"/>
        <end position="1748"/>
    </location>
    <ligand>
        <name>acetyl-CoA</name>
        <dbReference type="ChEBI" id="CHEBI:57288"/>
    </ligand>
</feature>
<dbReference type="InterPro" id="IPR016039">
    <property type="entry name" value="Thiolase-like"/>
</dbReference>
<comment type="caution">
    <text evidence="26">The sequence shown here is derived from an EMBL/GenBank/DDBJ whole genome shotgun (WGS) entry which is preliminary data.</text>
</comment>
<evidence type="ECO:0000256" key="21">
    <source>
        <dbReference type="PIRSR" id="PIRSR000454-3"/>
    </source>
</evidence>
<keyword evidence="13" id="KW-0275">Fatty acid biosynthesis</keyword>
<evidence type="ECO:0000256" key="17">
    <source>
        <dbReference type="ARBA" id="ARBA00049541"/>
    </source>
</evidence>
<dbReference type="InterPro" id="IPR041550">
    <property type="entry name" value="FASI_helical"/>
</dbReference>
<dbReference type="SUPFAM" id="SSF56214">
    <property type="entry name" value="4'-phosphopantetheinyl transferase"/>
    <property type="match status" value="1"/>
</dbReference>
<dbReference type="EC" id="2.3.1.41" evidence="18"/>
<dbReference type="GeneID" id="36516569"/>
<dbReference type="Pfam" id="PF18314">
    <property type="entry name" value="FAS_I_H"/>
    <property type="match status" value="1"/>
</dbReference>
<evidence type="ECO:0000256" key="11">
    <source>
        <dbReference type="ARBA" id="ARBA00023027"/>
    </source>
</evidence>
<feature type="binding site" evidence="20">
    <location>
        <position position="1703"/>
    </location>
    <ligand>
        <name>acetyl-CoA</name>
        <dbReference type="ChEBI" id="CHEBI:57288"/>
    </ligand>
</feature>
<feature type="compositionally biased region" description="Basic and acidic residues" evidence="23">
    <location>
        <begin position="1288"/>
        <end position="1299"/>
    </location>
</feature>
<accession>A0A2T0FJN7</accession>
<keyword evidence="4" id="KW-0597">Phosphoprotein</keyword>
<dbReference type="GO" id="GO:0004321">
    <property type="term" value="F:fatty-acyl-CoA synthase activity"/>
    <property type="evidence" value="ECO:0007669"/>
    <property type="project" value="UniProtKB-EC"/>
</dbReference>
<feature type="binding site" evidence="20">
    <location>
        <begin position="1772"/>
        <end position="1774"/>
    </location>
    <ligand>
        <name>acetyl-CoA</name>
        <dbReference type="ChEBI" id="CHEBI:57288"/>
    </ligand>
</feature>
<feature type="binding site" evidence="21">
    <location>
        <position position="1774"/>
    </location>
    <ligand>
        <name>Mg(2+)</name>
        <dbReference type="ChEBI" id="CHEBI:18420"/>
    </ligand>
</feature>
<dbReference type="SUPFAM" id="SSF53901">
    <property type="entry name" value="Thiolase-like"/>
    <property type="match status" value="2"/>
</dbReference>
<dbReference type="SUPFAM" id="SSF51735">
    <property type="entry name" value="NAD(P)-binding Rossmann-fold domains"/>
    <property type="match status" value="1"/>
</dbReference>
<dbReference type="NCBIfam" id="TIGR00556">
    <property type="entry name" value="pantethn_trn"/>
    <property type="match status" value="1"/>
</dbReference>
<dbReference type="PANTHER" id="PTHR10982:SF21">
    <property type="entry name" value="FATTY ACID SYNTHASE SUBUNIT BETA"/>
    <property type="match status" value="1"/>
</dbReference>
<dbReference type="InterPro" id="IPR008278">
    <property type="entry name" value="4-PPantetheinyl_Trfase_dom"/>
</dbReference>
<dbReference type="PROSITE" id="PS52004">
    <property type="entry name" value="KS3_2"/>
    <property type="match status" value="1"/>
</dbReference>
<dbReference type="InterPro" id="IPR014031">
    <property type="entry name" value="Ketoacyl_synth_C"/>
</dbReference>
<dbReference type="InterPro" id="IPR026025">
    <property type="entry name" value="FAS_alpha_yeast"/>
</dbReference>
<feature type="binding site" evidence="21">
    <location>
        <position position="1679"/>
    </location>
    <ligand>
        <name>Mg(2+)</name>
        <dbReference type="ChEBI" id="CHEBI:18420"/>
    </ligand>
</feature>
<evidence type="ECO:0000256" key="19">
    <source>
        <dbReference type="PIRSR" id="PIRSR000454-1"/>
    </source>
</evidence>
<evidence type="ECO:0000256" key="14">
    <source>
        <dbReference type="ARBA" id="ARBA00023268"/>
    </source>
</evidence>
<dbReference type="SUPFAM" id="SSF52151">
    <property type="entry name" value="FabD/lysophospholipase-like"/>
    <property type="match status" value="1"/>
</dbReference>
<comment type="catalytic activity">
    <reaction evidence="15">
        <text>acetyl-CoA + n malonyl-CoA + 2n NADPH + 4n H(+) = a long-chain-acyl-CoA + n CoA + n CO2 + 2n NADP(+).</text>
        <dbReference type="EC" id="2.3.1.86"/>
    </reaction>
</comment>
<dbReference type="Proteomes" id="UP000238350">
    <property type="component" value="Unassembled WGS sequence"/>
</dbReference>
<dbReference type="GO" id="GO:0004315">
    <property type="term" value="F:3-oxoacyl-[acyl-carrier-protein] synthase activity"/>
    <property type="evidence" value="ECO:0007669"/>
    <property type="project" value="UniProtKB-EC"/>
</dbReference>
<dbReference type="PROSITE" id="PS00606">
    <property type="entry name" value="KS3_1"/>
    <property type="match status" value="1"/>
</dbReference>
<keyword evidence="8 21" id="KW-0460">Magnesium</keyword>
<dbReference type="Pfam" id="PF18325">
    <property type="entry name" value="Fas_alpha_ACP"/>
    <property type="match status" value="1"/>
</dbReference>
<keyword evidence="10" id="KW-0560">Oxidoreductase</keyword>
<feature type="binding site" evidence="21">
    <location>
        <position position="1773"/>
    </location>
    <ligand>
        <name>Mg(2+)</name>
        <dbReference type="ChEBI" id="CHEBI:18420"/>
    </ligand>
</feature>
<dbReference type="FunFam" id="3.30.70.2490:FF:000001">
    <property type="entry name" value="Fatty acid synthase subunit alpha"/>
    <property type="match status" value="1"/>
</dbReference>
<evidence type="ECO:0000256" key="10">
    <source>
        <dbReference type="ARBA" id="ARBA00023002"/>
    </source>
</evidence>
<evidence type="ECO:0000256" key="8">
    <source>
        <dbReference type="ARBA" id="ARBA00022842"/>
    </source>
</evidence>
<dbReference type="Gene3D" id="6.10.140.1410">
    <property type="match status" value="1"/>
</dbReference>
<evidence type="ECO:0000313" key="27">
    <source>
        <dbReference type="Proteomes" id="UP000238350"/>
    </source>
</evidence>
<keyword evidence="11" id="KW-0520">NAD</keyword>
<evidence type="ECO:0000313" key="26">
    <source>
        <dbReference type="EMBL" id="PRT55201.1"/>
    </source>
</evidence>
<feature type="domain" description="Carrier" evidence="24">
    <location>
        <begin position="138"/>
        <end position="213"/>
    </location>
</feature>
<dbReference type="GO" id="GO:0005835">
    <property type="term" value="C:fatty acid synthase complex"/>
    <property type="evidence" value="ECO:0007669"/>
    <property type="project" value="InterPro"/>
</dbReference>
<dbReference type="Pfam" id="PF00109">
    <property type="entry name" value="ketoacyl-synt"/>
    <property type="match status" value="1"/>
</dbReference>
<comment type="catalytic activity">
    <reaction evidence="17 18">
        <text>a fatty acyl-[ACP] + malonyl-[ACP] + H(+) = a 3-oxoacyl-[ACP] + holo-[ACP] + CO2</text>
        <dbReference type="Rhea" id="RHEA:22836"/>
        <dbReference type="Rhea" id="RHEA-COMP:9623"/>
        <dbReference type="Rhea" id="RHEA-COMP:9685"/>
        <dbReference type="Rhea" id="RHEA-COMP:9916"/>
        <dbReference type="Rhea" id="RHEA-COMP:14125"/>
        <dbReference type="ChEBI" id="CHEBI:15378"/>
        <dbReference type="ChEBI" id="CHEBI:16526"/>
        <dbReference type="ChEBI" id="CHEBI:64479"/>
        <dbReference type="ChEBI" id="CHEBI:78449"/>
        <dbReference type="ChEBI" id="CHEBI:78776"/>
        <dbReference type="ChEBI" id="CHEBI:138651"/>
        <dbReference type="EC" id="2.3.1.41"/>
    </reaction>
</comment>
<dbReference type="GO" id="GO:0042759">
    <property type="term" value="P:long-chain fatty acid biosynthetic process"/>
    <property type="evidence" value="ECO:0007669"/>
    <property type="project" value="UniProtKB-UniRule"/>
</dbReference>
<evidence type="ECO:0000256" key="16">
    <source>
        <dbReference type="ARBA" id="ARBA00048508"/>
    </source>
</evidence>
<evidence type="ECO:0000256" key="18">
    <source>
        <dbReference type="PIRNR" id="PIRNR000454"/>
    </source>
</evidence>
<dbReference type="GO" id="GO:0000287">
    <property type="term" value="F:magnesium ion binding"/>
    <property type="evidence" value="ECO:0007669"/>
    <property type="project" value="InterPro"/>
</dbReference>
<dbReference type="Gene3D" id="6.10.250.1930">
    <property type="match status" value="1"/>
</dbReference>
<dbReference type="InterPro" id="IPR036291">
    <property type="entry name" value="NAD(P)-bd_dom_sf"/>
</dbReference>
<feature type="binding site" evidence="20">
    <location>
        <position position="1713"/>
    </location>
    <ligand>
        <name>acetyl-CoA</name>
        <dbReference type="ChEBI" id="CHEBI:57288"/>
    </ligand>
</feature>
<dbReference type="InterPro" id="IPR009081">
    <property type="entry name" value="PP-bd_ACP"/>
</dbReference>
<dbReference type="InterPro" id="IPR016035">
    <property type="entry name" value="Acyl_Trfase/lysoPLipase"/>
</dbReference>
<keyword evidence="14" id="KW-0511">Multifunctional enzyme</keyword>
<dbReference type="Pfam" id="PF01648">
    <property type="entry name" value="ACPS"/>
    <property type="match status" value="1"/>
</dbReference>
<feature type="domain" description="Ketosynthase family 3 (KS3)" evidence="25">
    <location>
        <begin position="1056"/>
        <end position="1582"/>
    </location>
</feature>